<feature type="transmembrane region" description="Helical" evidence="6">
    <location>
        <begin position="43"/>
        <end position="63"/>
    </location>
</feature>
<feature type="transmembrane region" description="Helical" evidence="6">
    <location>
        <begin position="199"/>
        <end position="218"/>
    </location>
</feature>
<feature type="transmembrane region" description="Helical" evidence="6">
    <location>
        <begin position="224"/>
        <end position="243"/>
    </location>
</feature>
<dbReference type="PANTHER" id="PTHR43370">
    <property type="entry name" value="SUGAR ABC TRANSPORTER INTEGRAL MEMBRANE PROTEIN-RELATED"/>
    <property type="match status" value="1"/>
</dbReference>
<evidence type="ECO:0000256" key="5">
    <source>
        <dbReference type="ARBA" id="ARBA00023136"/>
    </source>
</evidence>
<protein>
    <recommendedName>
        <fullName evidence="8">Nucleoside ABC transporter, permease protein 2</fullName>
    </recommendedName>
</protein>
<proteinExistence type="predicted"/>
<evidence type="ECO:0000256" key="2">
    <source>
        <dbReference type="ARBA" id="ARBA00022475"/>
    </source>
</evidence>
<dbReference type="AlphaFoldDB" id="A0A6J4U184"/>
<name>A0A6J4U184_9BACT</name>
<dbReference type="GO" id="GO:0022857">
    <property type="term" value="F:transmembrane transporter activity"/>
    <property type="evidence" value="ECO:0007669"/>
    <property type="project" value="InterPro"/>
</dbReference>
<dbReference type="InterPro" id="IPR001851">
    <property type="entry name" value="ABC_transp_permease"/>
</dbReference>
<evidence type="ECO:0000313" key="7">
    <source>
        <dbReference type="EMBL" id="CAA9535616.1"/>
    </source>
</evidence>
<evidence type="ECO:0000256" key="3">
    <source>
        <dbReference type="ARBA" id="ARBA00022692"/>
    </source>
</evidence>
<reference evidence="7" key="1">
    <citation type="submission" date="2020-02" db="EMBL/GenBank/DDBJ databases">
        <authorList>
            <person name="Meier V. D."/>
        </authorList>
    </citation>
    <scope>NUCLEOTIDE SEQUENCE</scope>
    <source>
        <strain evidence="7">AVDCRST_MAG59</strain>
    </source>
</reference>
<comment type="subcellular location">
    <subcellularLocation>
        <location evidence="1">Cell membrane</location>
        <topology evidence="1">Multi-pass membrane protein</topology>
    </subcellularLocation>
</comment>
<organism evidence="7">
    <name type="scientific">uncultured Thermomicrobiales bacterium</name>
    <dbReference type="NCBI Taxonomy" id="1645740"/>
    <lineage>
        <taxon>Bacteria</taxon>
        <taxon>Pseudomonadati</taxon>
        <taxon>Thermomicrobiota</taxon>
        <taxon>Thermomicrobia</taxon>
        <taxon>Thermomicrobiales</taxon>
        <taxon>environmental samples</taxon>
    </lineage>
</organism>
<evidence type="ECO:0000256" key="4">
    <source>
        <dbReference type="ARBA" id="ARBA00022989"/>
    </source>
</evidence>
<feature type="transmembrane region" description="Helical" evidence="6">
    <location>
        <begin position="70"/>
        <end position="90"/>
    </location>
</feature>
<feature type="transmembrane region" description="Helical" evidence="6">
    <location>
        <begin position="278"/>
        <end position="295"/>
    </location>
</feature>
<evidence type="ECO:0000256" key="6">
    <source>
        <dbReference type="SAM" id="Phobius"/>
    </source>
</evidence>
<evidence type="ECO:0000256" key="1">
    <source>
        <dbReference type="ARBA" id="ARBA00004651"/>
    </source>
</evidence>
<dbReference type="Pfam" id="PF02653">
    <property type="entry name" value="BPD_transp_2"/>
    <property type="match status" value="1"/>
</dbReference>
<feature type="transmembrane region" description="Helical" evidence="6">
    <location>
        <begin position="250"/>
        <end position="272"/>
    </location>
</feature>
<feature type="transmembrane region" description="Helical" evidence="6">
    <location>
        <begin position="152"/>
        <end position="169"/>
    </location>
</feature>
<sequence>MIGTTALEPFLAALLAGALVAAAPLLLAALGEAVGQRAGLLNLGIEGTMLCGAFFGFVVALATGSVLAGMAAGLAVGLLLGALFGLLAIGLGLDQILLGLAITIAGGGLTAFLYRDIFGRQNPAAAVRPLVLPLGPIEGLPVVGLALADRPLLLWGAYALTPVFAFVLARSRFGLHLRAVGEAPAAADAAGVDVARVRLAAALTGGAMTGLAGAFLSVVDLKLFQPGMTVGTGFIALALAMVGAWRPGRILLAAVSFGLLRALANGIQILGIDVRPEFVTMLPYVGTMAALVLLARSTRLPAALGVPYTRGQR</sequence>
<gene>
    <name evidence="7" type="ORF">AVDCRST_MAG59-292</name>
</gene>
<keyword evidence="4 6" id="KW-1133">Transmembrane helix</keyword>
<keyword evidence="5 6" id="KW-0472">Membrane</keyword>
<evidence type="ECO:0008006" key="8">
    <source>
        <dbReference type="Google" id="ProtNLM"/>
    </source>
</evidence>
<dbReference type="EMBL" id="CADCWF010000012">
    <property type="protein sequence ID" value="CAA9535616.1"/>
    <property type="molecule type" value="Genomic_DNA"/>
</dbReference>
<keyword evidence="2" id="KW-1003">Cell membrane</keyword>
<keyword evidence="3 6" id="KW-0812">Transmembrane</keyword>
<accession>A0A6J4U184</accession>
<feature type="transmembrane region" description="Helical" evidence="6">
    <location>
        <begin position="96"/>
        <end position="114"/>
    </location>
</feature>
<dbReference type="PANTHER" id="PTHR43370:SF2">
    <property type="entry name" value="ABC TRANSPORTER PERMEASE PROTEIN"/>
    <property type="match status" value="1"/>
</dbReference>
<dbReference type="CDD" id="cd06580">
    <property type="entry name" value="TM_PBP1_transp_TpRbsC_like"/>
    <property type="match status" value="1"/>
</dbReference>
<dbReference type="GO" id="GO:0005886">
    <property type="term" value="C:plasma membrane"/>
    <property type="evidence" value="ECO:0007669"/>
    <property type="project" value="UniProtKB-SubCell"/>
</dbReference>